<comment type="caution">
    <text evidence="1">The sequence shown here is derived from an EMBL/GenBank/DDBJ whole genome shotgun (WGS) entry which is preliminary data.</text>
</comment>
<reference evidence="1 2" key="1">
    <citation type="journal article" date="2024" name="Science">
        <title>Giant polyketide synthase enzymes in the biosynthesis of giant marine polyether toxins.</title>
        <authorList>
            <person name="Fallon T.R."/>
            <person name="Shende V.V."/>
            <person name="Wierzbicki I.H."/>
            <person name="Pendleton A.L."/>
            <person name="Watervoot N.F."/>
            <person name="Auber R.P."/>
            <person name="Gonzalez D.J."/>
            <person name="Wisecaver J.H."/>
            <person name="Moore B.S."/>
        </authorList>
    </citation>
    <scope>NUCLEOTIDE SEQUENCE [LARGE SCALE GENOMIC DNA]</scope>
    <source>
        <strain evidence="1 2">12B1</strain>
    </source>
</reference>
<evidence type="ECO:0000313" key="1">
    <source>
        <dbReference type="EMBL" id="KAL1500037.1"/>
    </source>
</evidence>
<dbReference type="InterPro" id="IPR029063">
    <property type="entry name" value="SAM-dependent_MTases_sf"/>
</dbReference>
<gene>
    <name evidence="1" type="ORF">AB1Y20_012714</name>
</gene>
<dbReference type="AlphaFoldDB" id="A0AB34ILA1"/>
<dbReference type="Proteomes" id="UP001515480">
    <property type="component" value="Unassembled WGS sequence"/>
</dbReference>
<dbReference type="EMBL" id="JBGBPQ010000024">
    <property type="protein sequence ID" value="KAL1500037.1"/>
    <property type="molecule type" value="Genomic_DNA"/>
</dbReference>
<name>A0AB34ILA1_PRYPA</name>
<proteinExistence type="predicted"/>
<evidence type="ECO:0008006" key="3">
    <source>
        <dbReference type="Google" id="ProtNLM"/>
    </source>
</evidence>
<evidence type="ECO:0000313" key="2">
    <source>
        <dbReference type="Proteomes" id="UP001515480"/>
    </source>
</evidence>
<keyword evidence="2" id="KW-1185">Reference proteome</keyword>
<protein>
    <recommendedName>
        <fullName evidence="3">Methyltransferase FkbM domain-containing protein</fullName>
    </recommendedName>
</protein>
<organism evidence="1 2">
    <name type="scientific">Prymnesium parvum</name>
    <name type="common">Toxic golden alga</name>
    <dbReference type="NCBI Taxonomy" id="97485"/>
    <lineage>
        <taxon>Eukaryota</taxon>
        <taxon>Haptista</taxon>
        <taxon>Haptophyta</taxon>
        <taxon>Prymnesiophyceae</taxon>
        <taxon>Prymnesiales</taxon>
        <taxon>Prymnesiaceae</taxon>
        <taxon>Prymnesium</taxon>
    </lineage>
</organism>
<sequence>MLPHLLLSSIAGLPCGSNRAFIDLGANDGQSLTWFERKLLHQTRVPYTAVYAFEMNPYFEEPLQLVLRRLPNGELVRAAAWTRDGTMEANMQLPGSRTAVKGGVLYNMTASALQERRGKWCATQPKPGRWRWAPCTKACPWKPEEQA</sequence>
<dbReference type="Gene3D" id="3.40.50.150">
    <property type="entry name" value="Vaccinia Virus protein VP39"/>
    <property type="match status" value="1"/>
</dbReference>
<accession>A0AB34ILA1</accession>
<dbReference type="SUPFAM" id="SSF53335">
    <property type="entry name" value="S-adenosyl-L-methionine-dependent methyltransferases"/>
    <property type="match status" value="1"/>
</dbReference>